<evidence type="ECO:0000313" key="2">
    <source>
        <dbReference type="Proteomes" id="UP001652740"/>
    </source>
</evidence>
<sequence>MNRSFHFLRKHFRPLRNFSSKVEINENEPIKFTTSAAARKTALPVFRKPIANMPWYQPYSVVGSVAVFLIYFCILREESDIDQEFDKTLYDRIKGLEKQQLIQSYKFNKEHGKSVEDIERRLKELEVLEAKQLV</sequence>
<keyword evidence="2" id="KW-1185">Reference proteome</keyword>
<dbReference type="RefSeq" id="XP_026754773.1">
    <property type="nucleotide sequence ID" value="XM_026898972.3"/>
</dbReference>
<feature type="transmembrane region" description="Helical" evidence="1">
    <location>
        <begin position="56"/>
        <end position="75"/>
    </location>
</feature>
<dbReference type="GeneID" id="113514881"/>
<keyword evidence="1" id="KW-1133">Transmembrane helix</keyword>
<evidence type="ECO:0000256" key="1">
    <source>
        <dbReference type="SAM" id="Phobius"/>
    </source>
</evidence>
<dbReference type="PANTHER" id="PTHR35268:SF1">
    <property type="entry name" value="UBIQUINOL-CYTOCHROME-C REDUCTASE COMPLEX ASSEMBLY FACTOR 4"/>
    <property type="match status" value="1"/>
</dbReference>
<dbReference type="Proteomes" id="UP001652740">
    <property type="component" value="Unplaced"/>
</dbReference>
<dbReference type="OrthoDB" id="5783753at2759"/>
<dbReference type="AlphaFoldDB" id="A0A6J1WK85"/>
<proteinExistence type="predicted"/>
<dbReference type="InParanoid" id="A0A6J1WK85"/>
<reference evidence="3" key="1">
    <citation type="submission" date="2025-08" db="UniProtKB">
        <authorList>
            <consortium name="RefSeq"/>
        </authorList>
    </citation>
    <scope>IDENTIFICATION</scope>
    <source>
        <tissue evidence="3">Whole larvae</tissue>
    </source>
</reference>
<dbReference type="Pfam" id="PF15013">
    <property type="entry name" value="CCSMST1"/>
    <property type="match status" value="1"/>
</dbReference>
<dbReference type="PANTHER" id="PTHR35268">
    <property type="entry name" value="PROTEIN CCSMST1"/>
    <property type="match status" value="1"/>
</dbReference>
<organism evidence="2 3">
    <name type="scientific">Galleria mellonella</name>
    <name type="common">Greater wax moth</name>
    <dbReference type="NCBI Taxonomy" id="7137"/>
    <lineage>
        <taxon>Eukaryota</taxon>
        <taxon>Metazoa</taxon>
        <taxon>Ecdysozoa</taxon>
        <taxon>Arthropoda</taxon>
        <taxon>Hexapoda</taxon>
        <taxon>Insecta</taxon>
        <taxon>Pterygota</taxon>
        <taxon>Neoptera</taxon>
        <taxon>Endopterygota</taxon>
        <taxon>Lepidoptera</taxon>
        <taxon>Glossata</taxon>
        <taxon>Ditrysia</taxon>
        <taxon>Pyraloidea</taxon>
        <taxon>Pyralidae</taxon>
        <taxon>Galleriinae</taxon>
        <taxon>Galleria</taxon>
    </lineage>
</organism>
<evidence type="ECO:0000313" key="3">
    <source>
        <dbReference type="RefSeq" id="XP_026754773.1"/>
    </source>
</evidence>
<gene>
    <name evidence="3" type="primary">LOC113514881</name>
</gene>
<dbReference type="KEGG" id="gmw:113514881"/>
<name>A0A6J1WK85_GALME</name>
<keyword evidence="1" id="KW-0812">Transmembrane</keyword>
<dbReference type="InterPro" id="IPR029160">
    <property type="entry name" value="UQCC4"/>
</dbReference>
<keyword evidence="1" id="KW-0472">Membrane</keyword>
<protein>
    <submittedName>
        <fullName evidence="3">Uncharacterized protein LOC113514881</fullName>
    </submittedName>
</protein>
<accession>A0A6J1WK85</accession>